<feature type="transmembrane region" description="Helical" evidence="6">
    <location>
        <begin position="59"/>
        <end position="78"/>
    </location>
</feature>
<dbReference type="EMBL" id="BPLF01000003">
    <property type="protein sequence ID" value="GIX64410.1"/>
    <property type="molecule type" value="Genomic_DNA"/>
</dbReference>
<feature type="transmembrane region" description="Helical" evidence="6">
    <location>
        <begin position="129"/>
        <end position="147"/>
    </location>
</feature>
<dbReference type="AlphaFoldDB" id="A0AAV4LXS3"/>
<evidence type="ECO:0000256" key="1">
    <source>
        <dbReference type="ARBA" id="ARBA00004127"/>
    </source>
</evidence>
<dbReference type="PANTHER" id="PTHR14624:SF0">
    <property type="entry name" value="POLYPRENOL REDUCTASE"/>
    <property type="match status" value="1"/>
</dbReference>
<dbReference type="Proteomes" id="UP001497744">
    <property type="component" value="Unassembled WGS sequence"/>
</dbReference>
<evidence type="ECO:0000313" key="8">
    <source>
        <dbReference type="EMBL" id="GIX64410.1"/>
    </source>
</evidence>
<feature type="domain" description="3-oxo-5-alpha-steroid 4-dehydrogenase C-terminal" evidence="7">
    <location>
        <begin position="153"/>
        <end position="217"/>
    </location>
</feature>
<feature type="region of interest" description="Disordered" evidence="5">
    <location>
        <begin position="249"/>
        <end position="284"/>
    </location>
</feature>
<keyword evidence="2 6" id="KW-0812">Transmembrane</keyword>
<dbReference type="InterPro" id="IPR001104">
    <property type="entry name" value="3-oxo-5_a-steroid_4-DH_C"/>
</dbReference>
<organism evidence="8 9">
    <name type="scientific">Babesia caballi</name>
    <dbReference type="NCBI Taxonomy" id="5871"/>
    <lineage>
        <taxon>Eukaryota</taxon>
        <taxon>Sar</taxon>
        <taxon>Alveolata</taxon>
        <taxon>Apicomplexa</taxon>
        <taxon>Aconoidasida</taxon>
        <taxon>Piroplasmida</taxon>
        <taxon>Babesiidae</taxon>
        <taxon>Babesia</taxon>
    </lineage>
</organism>
<dbReference type="GO" id="GO:0016095">
    <property type="term" value="P:polyprenol catabolic process"/>
    <property type="evidence" value="ECO:0007669"/>
    <property type="project" value="TreeGrafter"/>
</dbReference>
<keyword evidence="3 6" id="KW-1133">Transmembrane helix</keyword>
<evidence type="ECO:0000256" key="6">
    <source>
        <dbReference type="SAM" id="Phobius"/>
    </source>
</evidence>
<keyword evidence="4 6" id="KW-0472">Membrane</keyword>
<comment type="caution">
    <text evidence="8">The sequence shown here is derived from an EMBL/GenBank/DDBJ whole genome shotgun (WGS) entry which is preliminary data.</text>
</comment>
<evidence type="ECO:0000256" key="4">
    <source>
        <dbReference type="ARBA" id="ARBA00023136"/>
    </source>
</evidence>
<proteinExistence type="predicted"/>
<evidence type="ECO:0000313" key="9">
    <source>
        <dbReference type="Proteomes" id="UP001497744"/>
    </source>
</evidence>
<comment type="subcellular location">
    <subcellularLocation>
        <location evidence="1">Endomembrane system</location>
        <topology evidence="1">Multi-pass membrane protein</topology>
    </subcellularLocation>
</comment>
<dbReference type="Pfam" id="PF02544">
    <property type="entry name" value="Steroid_dh"/>
    <property type="match status" value="1"/>
</dbReference>
<gene>
    <name evidence="8" type="ORF">BcabD6B2_38450</name>
</gene>
<dbReference type="RefSeq" id="XP_067716479.1">
    <property type="nucleotide sequence ID" value="XM_067860378.1"/>
</dbReference>
<feature type="transmembrane region" description="Helical" evidence="6">
    <location>
        <begin position="6"/>
        <end position="23"/>
    </location>
</feature>
<keyword evidence="9" id="KW-1185">Reference proteome</keyword>
<dbReference type="GO" id="GO:0006488">
    <property type="term" value="P:dolichol-linked oligosaccharide biosynthetic process"/>
    <property type="evidence" value="ECO:0007669"/>
    <property type="project" value="InterPro"/>
</dbReference>
<feature type="region of interest" description="Disordered" evidence="5">
    <location>
        <begin position="308"/>
        <end position="444"/>
    </location>
</feature>
<dbReference type="PROSITE" id="PS50244">
    <property type="entry name" value="S5A_REDUCTASE"/>
    <property type="match status" value="1"/>
</dbReference>
<reference evidence="8 9" key="1">
    <citation type="submission" date="2021-06" db="EMBL/GenBank/DDBJ databases">
        <title>Genome sequence of Babesia caballi.</title>
        <authorList>
            <person name="Yamagishi J."/>
            <person name="Kidaka T."/>
            <person name="Ochi A."/>
        </authorList>
    </citation>
    <scope>NUCLEOTIDE SEQUENCE [LARGE SCALE GENOMIC DNA]</scope>
    <source>
        <strain evidence="8">USDA-D6B2</strain>
    </source>
</reference>
<name>A0AAV4LXS3_BABCB</name>
<dbReference type="InterPro" id="IPR039698">
    <property type="entry name" value="Dfg10/SRD5A3"/>
</dbReference>
<evidence type="ECO:0000259" key="7">
    <source>
        <dbReference type="Pfam" id="PF02544"/>
    </source>
</evidence>
<dbReference type="GO" id="GO:0003865">
    <property type="term" value="F:3-oxo-5-alpha-steroid 4-dehydrogenase activity"/>
    <property type="evidence" value="ECO:0007669"/>
    <property type="project" value="TreeGrafter"/>
</dbReference>
<accession>A0AAV4LXS3</accession>
<sequence length="580" mass="63806">MVPVIEVLVNAFFVVGGFLCMLSRENELLHEWSTHGKQVALIAPRDSRRKYHYRVSKQLFIHFYVVALVVNAAVFLWVRLSPSLAIQTQELFMRRQFNLFRVLFGVHAARRYVEQLTLFNKIPASHMHFTAYLFGVCYYVVVPFGLCNPTYKLTMLRFVGFAISQYIQFKSHYILYVTKLASTRYGVANYGVPTGGPFNYVMCPHYCSEILVYLSLACNVEIPLDEEVVPGRVLAGRAAHGLHDSALPAVSQARHSARHRARAARSTPAGTPSTERTDSQHNPQLLIPSSSLVSISSDPVVACFPRGNAACPATHLPRRGLPPASRGPRRHSTAGQPSFAAARPRGPGRDTARGTRSAARGRPRAGARSTPCSSPPRSGPRYSARSSCNAPVGRPRDTARRGTHPTPTGRPPASAPPGAARAPEAVQPNGPPESDLLAEGGVDEHRLGRSGAYRRRHGVRFENQLNVVPHARLNALHVSLRQDAARASVRLDGPAHAAAALERHVIPRVHKVHQQPHDARSLALREQRHPEHPSLAAAAALEQRHRGLRRPVDGLEPAVRDDPRLAPDVVLEVPTLQRCF</sequence>
<evidence type="ECO:0000256" key="2">
    <source>
        <dbReference type="ARBA" id="ARBA00022692"/>
    </source>
</evidence>
<dbReference type="PANTHER" id="PTHR14624">
    <property type="entry name" value="DFG10 PROTEIN"/>
    <property type="match status" value="1"/>
</dbReference>
<evidence type="ECO:0000256" key="3">
    <source>
        <dbReference type="ARBA" id="ARBA00022989"/>
    </source>
</evidence>
<dbReference type="GeneID" id="94195891"/>
<evidence type="ECO:0000256" key="5">
    <source>
        <dbReference type="SAM" id="MobiDB-lite"/>
    </source>
</evidence>
<dbReference type="GO" id="GO:0005783">
    <property type="term" value="C:endoplasmic reticulum"/>
    <property type="evidence" value="ECO:0007669"/>
    <property type="project" value="TreeGrafter"/>
</dbReference>
<protein>
    <submittedName>
        <fullName evidence="8">Polyprenol reductase, putative</fullName>
    </submittedName>
</protein>